<dbReference type="RefSeq" id="WP_036648858.1">
    <property type="nucleotide sequence ID" value="NZ_BAVZ01000006.1"/>
</dbReference>
<evidence type="ECO:0000256" key="4">
    <source>
        <dbReference type="ARBA" id="ARBA00022553"/>
    </source>
</evidence>
<dbReference type="OrthoDB" id="9813151at2"/>
<dbReference type="AlphaFoldDB" id="W7YC54"/>
<dbReference type="PROSITE" id="PS50109">
    <property type="entry name" value="HIS_KIN"/>
    <property type="match status" value="1"/>
</dbReference>
<keyword evidence="15" id="KW-1185">Reference proteome</keyword>
<dbReference type="InterPro" id="IPR036890">
    <property type="entry name" value="HATPase_C_sf"/>
</dbReference>
<keyword evidence="7 14" id="KW-0418">Kinase</keyword>
<reference evidence="14 15" key="1">
    <citation type="journal article" date="2014" name="Genome Announc.">
        <title>Draft Genome Sequence of Paenibacillus pini JCM 16418T, Isolated from the Rhizosphere of Pine Tree.</title>
        <authorList>
            <person name="Yuki M."/>
            <person name="Oshima K."/>
            <person name="Suda W."/>
            <person name="Oshida Y."/>
            <person name="Kitamura K."/>
            <person name="Iida Y."/>
            <person name="Hattori M."/>
            <person name="Ohkuma M."/>
        </authorList>
    </citation>
    <scope>NUCLEOTIDE SEQUENCE [LARGE SCALE GENOMIC DNA]</scope>
    <source>
        <strain evidence="14 15">JCM 16418</strain>
    </source>
</reference>
<evidence type="ECO:0000256" key="12">
    <source>
        <dbReference type="SAM" id="Phobius"/>
    </source>
</evidence>
<feature type="region of interest" description="Disordered" evidence="11">
    <location>
        <begin position="59"/>
        <end position="87"/>
    </location>
</feature>
<comment type="subcellular location">
    <subcellularLocation>
        <location evidence="2">Cell membrane</location>
        <topology evidence="2">Multi-pass membrane protein</topology>
    </subcellularLocation>
</comment>
<dbReference type="Pfam" id="PF00512">
    <property type="entry name" value="HisKA"/>
    <property type="match status" value="1"/>
</dbReference>
<dbReference type="FunFam" id="3.30.565.10:FF:000006">
    <property type="entry name" value="Sensor histidine kinase WalK"/>
    <property type="match status" value="1"/>
</dbReference>
<evidence type="ECO:0000256" key="6">
    <source>
        <dbReference type="ARBA" id="ARBA00022741"/>
    </source>
</evidence>
<keyword evidence="6" id="KW-0547">Nucleotide-binding</keyword>
<evidence type="ECO:0000256" key="9">
    <source>
        <dbReference type="ARBA" id="ARBA00023012"/>
    </source>
</evidence>
<evidence type="ECO:0000313" key="15">
    <source>
        <dbReference type="Proteomes" id="UP000019364"/>
    </source>
</evidence>
<keyword evidence="10 12" id="KW-0472">Membrane</keyword>
<dbReference type="InterPro" id="IPR003661">
    <property type="entry name" value="HisK_dim/P_dom"/>
</dbReference>
<dbReference type="Gene3D" id="1.10.287.130">
    <property type="match status" value="1"/>
</dbReference>
<dbReference type="GO" id="GO:0000155">
    <property type="term" value="F:phosphorelay sensor kinase activity"/>
    <property type="evidence" value="ECO:0007669"/>
    <property type="project" value="InterPro"/>
</dbReference>
<dbReference type="InterPro" id="IPR005467">
    <property type="entry name" value="His_kinase_dom"/>
</dbReference>
<keyword evidence="5" id="KW-0808">Transferase</keyword>
<gene>
    <name evidence="14" type="ORF">JCM16418_2544</name>
</gene>
<evidence type="ECO:0000259" key="13">
    <source>
        <dbReference type="PROSITE" id="PS50109"/>
    </source>
</evidence>
<protein>
    <recommendedName>
        <fullName evidence="3">histidine kinase</fullName>
        <ecNumber evidence="3">2.7.13.3</ecNumber>
    </recommendedName>
</protein>
<comment type="catalytic activity">
    <reaction evidence="1">
        <text>ATP + protein L-histidine = ADP + protein N-phospho-L-histidine.</text>
        <dbReference type="EC" id="2.7.13.3"/>
    </reaction>
</comment>
<dbReference type="Pfam" id="PF02518">
    <property type="entry name" value="HATPase_c"/>
    <property type="match status" value="1"/>
</dbReference>
<evidence type="ECO:0000256" key="3">
    <source>
        <dbReference type="ARBA" id="ARBA00012438"/>
    </source>
</evidence>
<proteinExistence type="predicted"/>
<dbReference type="eggNOG" id="COG2205">
    <property type="taxonomic scope" value="Bacteria"/>
</dbReference>
<dbReference type="InterPro" id="IPR003594">
    <property type="entry name" value="HATPase_dom"/>
</dbReference>
<dbReference type="InterPro" id="IPR050351">
    <property type="entry name" value="BphY/WalK/GraS-like"/>
</dbReference>
<dbReference type="InterPro" id="IPR004358">
    <property type="entry name" value="Sig_transdc_His_kin-like_C"/>
</dbReference>
<evidence type="ECO:0000256" key="2">
    <source>
        <dbReference type="ARBA" id="ARBA00004651"/>
    </source>
</evidence>
<dbReference type="SUPFAM" id="SSF47384">
    <property type="entry name" value="Homodimeric domain of signal transducing histidine kinase"/>
    <property type="match status" value="1"/>
</dbReference>
<dbReference type="PANTHER" id="PTHR45453">
    <property type="entry name" value="PHOSPHATE REGULON SENSOR PROTEIN PHOR"/>
    <property type="match status" value="1"/>
</dbReference>
<keyword evidence="8" id="KW-0067">ATP-binding</keyword>
<dbReference type="STRING" id="1236976.JCM16418_2544"/>
<keyword evidence="4" id="KW-0597">Phosphoprotein</keyword>
<organism evidence="14 15">
    <name type="scientific">Paenibacillus pini JCM 16418</name>
    <dbReference type="NCBI Taxonomy" id="1236976"/>
    <lineage>
        <taxon>Bacteria</taxon>
        <taxon>Bacillati</taxon>
        <taxon>Bacillota</taxon>
        <taxon>Bacilli</taxon>
        <taxon>Bacillales</taxon>
        <taxon>Paenibacillaceae</taxon>
        <taxon>Paenibacillus</taxon>
    </lineage>
</organism>
<dbReference type="GO" id="GO:0004721">
    <property type="term" value="F:phosphoprotein phosphatase activity"/>
    <property type="evidence" value="ECO:0007669"/>
    <property type="project" value="TreeGrafter"/>
</dbReference>
<keyword evidence="9" id="KW-0902">Two-component regulatory system</keyword>
<evidence type="ECO:0000256" key="10">
    <source>
        <dbReference type="ARBA" id="ARBA00023136"/>
    </source>
</evidence>
<dbReference type="InterPro" id="IPR036097">
    <property type="entry name" value="HisK_dim/P_sf"/>
</dbReference>
<dbReference type="EMBL" id="BAVZ01000006">
    <property type="protein sequence ID" value="GAF08465.1"/>
    <property type="molecule type" value="Genomic_DNA"/>
</dbReference>
<evidence type="ECO:0000256" key="5">
    <source>
        <dbReference type="ARBA" id="ARBA00022679"/>
    </source>
</evidence>
<feature type="domain" description="Histidine kinase" evidence="13">
    <location>
        <begin position="217"/>
        <end position="432"/>
    </location>
</feature>
<dbReference type="SUPFAM" id="SSF55874">
    <property type="entry name" value="ATPase domain of HSP90 chaperone/DNA topoisomerase II/histidine kinase"/>
    <property type="match status" value="1"/>
</dbReference>
<keyword evidence="12" id="KW-1133">Transmembrane helix</keyword>
<evidence type="ECO:0000256" key="7">
    <source>
        <dbReference type="ARBA" id="ARBA00022777"/>
    </source>
</evidence>
<comment type="caution">
    <text evidence="14">The sequence shown here is derived from an EMBL/GenBank/DDBJ whole genome shotgun (WGS) entry which is preliminary data.</text>
</comment>
<dbReference type="EC" id="2.7.13.3" evidence="3"/>
<sequence>MNKNKVIARQQWKFMLYNLIAFTLFFAVFGTIIFAQMKTTLFAKTDSELMNSRDMIQSGFKNTSESSEQPERNSTRNKGVPSPLEPRQGFSPRIILIEWDASGKIMNAQQMGMRYYEIFQNLKLDKQTLNSISEITIDSTYHFRTISVKNPLVNGDIIQLVINVDAEQNLVDHFKQIIILCSAIFILLSITVSFFLSKKTMKPIINSWNRQVEFVENASHELRTPLTIIQNKLELLQTTPDKKIMDRFENIALSLSETRRLSRLTTDLMTLARADSTETQLEKQSIDLDTFIDNVCSPYMEIAEMQDKKVYLQLNSQTKVMADSGRMHQLMVILLDNALKYTGEHDRITISTSLQENKIVIEVSDTGIGISEAGIGRVFDRFYREDRARTRGSGGSGLGLSIAQWIVQSHNGTIQAIHNEPKGMIFRIKLPK</sequence>
<dbReference type="Gene3D" id="3.30.565.10">
    <property type="entry name" value="Histidine kinase-like ATPase, C-terminal domain"/>
    <property type="match status" value="1"/>
</dbReference>
<dbReference type="GO" id="GO:0016036">
    <property type="term" value="P:cellular response to phosphate starvation"/>
    <property type="evidence" value="ECO:0007669"/>
    <property type="project" value="TreeGrafter"/>
</dbReference>
<evidence type="ECO:0000313" key="14">
    <source>
        <dbReference type="EMBL" id="GAF08465.1"/>
    </source>
</evidence>
<dbReference type="CDD" id="cd00082">
    <property type="entry name" value="HisKA"/>
    <property type="match status" value="1"/>
</dbReference>
<dbReference type="GO" id="GO:0005886">
    <property type="term" value="C:plasma membrane"/>
    <property type="evidence" value="ECO:0007669"/>
    <property type="project" value="UniProtKB-SubCell"/>
</dbReference>
<dbReference type="PRINTS" id="PR00344">
    <property type="entry name" value="BCTRLSENSOR"/>
</dbReference>
<evidence type="ECO:0000256" key="1">
    <source>
        <dbReference type="ARBA" id="ARBA00000085"/>
    </source>
</evidence>
<evidence type="ECO:0000256" key="8">
    <source>
        <dbReference type="ARBA" id="ARBA00022840"/>
    </source>
</evidence>
<feature type="transmembrane region" description="Helical" evidence="12">
    <location>
        <begin position="177"/>
        <end position="196"/>
    </location>
</feature>
<keyword evidence="12" id="KW-0812">Transmembrane</keyword>
<dbReference type="SMART" id="SM00388">
    <property type="entry name" value="HisKA"/>
    <property type="match status" value="1"/>
</dbReference>
<evidence type="ECO:0000256" key="11">
    <source>
        <dbReference type="SAM" id="MobiDB-lite"/>
    </source>
</evidence>
<dbReference type="Proteomes" id="UP000019364">
    <property type="component" value="Unassembled WGS sequence"/>
</dbReference>
<dbReference type="PANTHER" id="PTHR45453:SF1">
    <property type="entry name" value="PHOSPHATE REGULON SENSOR PROTEIN PHOR"/>
    <property type="match status" value="1"/>
</dbReference>
<name>W7YC54_9BACL</name>
<dbReference type="SMART" id="SM00387">
    <property type="entry name" value="HATPase_c"/>
    <property type="match status" value="1"/>
</dbReference>
<dbReference type="FunFam" id="1.10.287.130:FF:000001">
    <property type="entry name" value="Two-component sensor histidine kinase"/>
    <property type="match status" value="1"/>
</dbReference>
<dbReference type="GO" id="GO:0005524">
    <property type="term" value="F:ATP binding"/>
    <property type="evidence" value="ECO:0007669"/>
    <property type="project" value="UniProtKB-KW"/>
</dbReference>
<accession>W7YC54</accession>